<feature type="domain" description="Protein kinase" evidence="5">
    <location>
        <begin position="1"/>
        <end position="285"/>
    </location>
</feature>
<dbReference type="GeneID" id="63783975"/>
<accession>A0A1Y2FM85</accession>
<dbReference type="SMART" id="SM00220">
    <property type="entry name" value="S_TKc"/>
    <property type="match status" value="1"/>
</dbReference>
<dbReference type="AlphaFoldDB" id="A0A1Y2FM85"/>
<dbReference type="GO" id="GO:0005524">
    <property type="term" value="F:ATP binding"/>
    <property type="evidence" value="ECO:0007669"/>
    <property type="project" value="UniProtKB-UniRule"/>
</dbReference>
<dbReference type="Gene3D" id="1.10.510.10">
    <property type="entry name" value="Transferase(Phosphotransferase) domain 1"/>
    <property type="match status" value="1"/>
</dbReference>
<evidence type="ECO:0000256" key="1">
    <source>
        <dbReference type="ARBA" id="ARBA00022741"/>
    </source>
</evidence>
<dbReference type="GO" id="GO:0005737">
    <property type="term" value="C:cytoplasm"/>
    <property type="evidence" value="ECO:0007669"/>
    <property type="project" value="TreeGrafter"/>
</dbReference>
<feature type="non-terminal residue" evidence="6">
    <location>
        <position position="1"/>
    </location>
</feature>
<dbReference type="STRING" id="56484.A0A1Y2FM85"/>
<comment type="caution">
    <text evidence="6">The sequence shown here is derived from an EMBL/GenBank/DDBJ whole genome shotgun (WGS) entry which is preliminary data.</text>
</comment>
<evidence type="ECO:0000313" key="6">
    <source>
        <dbReference type="EMBL" id="ORY85092.1"/>
    </source>
</evidence>
<name>A0A1Y2FM85_PROLT</name>
<feature type="non-terminal residue" evidence="6">
    <location>
        <position position="285"/>
    </location>
</feature>
<proteinExistence type="inferred from homology"/>
<dbReference type="PROSITE" id="PS00108">
    <property type="entry name" value="PROTEIN_KINASE_ST"/>
    <property type="match status" value="1"/>
</dbReference>
<keyword evidence="4" id="KW-0723">Serine/threonine-protein kinase</keyword>
<feature type="binding site" evidence="3">
    <location>
        <position position="29"/>
    </location>
    <ligand>
        <name>ATP</name>
        <dbReference type="ChEBI" id="CHEBI:30616"/>
    </ligand>
</feature>
<keyword evidence="6" id="KW-0418">Kinase</keyword>
<evidence type="ECO:0000259" key="5">
    <source>
        <dbReference type="PROSITE" id="PS50011"/>
    </source>
</evidence>
<keyword evidence="1 3" id="KW-0547">Nucleotide-binding</keyword>
<dbReference type="PROSITE" id="PS00107">
    <property type="entry name" value="PROTEIN_KINASE_ATP"/>
    <property type="match status" value="1"/>
</dbReference>
<evidence type="ECO:0000256" key="4">
    <source>
        <dbReference type="RuleBase" id="RU000304"/>
    </source>
</evidence>
<keyword evidence="2 3" id="KW-0067">ATP-binding</keyword>
<dbReference type="PANTHER" id="PTHR24346:SF30">
    <property type="entry name" value="MATERNAL EMBRYONIC LEUCINE ZIPPER KINASE"/>
    <property type="match status" value="1"/>
</dbReference>
<gene>
    <name evidence="6" type="ORF">BCR37DRAFT_340785</name>
</gene>
<dbReference type="Proteomes" id="UP000193685">
    <property type="component" value="Unassembled WGS sequence"/>
</dbReference>
<dbReference type="OrthoDB" id="410920at2759"/>
<dbReference type="InterPro" id="IPR017441">
    <property type="entry name" value="Protein_kinase_ATP_BS"/>
</dbReference>
<dbReference type="InterPro" id="IPR000719">
    <property type="entry name" value="Prot_kinase_dom"/>
</dbReference>
<dbReference type="RefSeq" id="XP_040726875.1">
    <property type="nucleotide sequence ID" value="XM_040867376.1"/>
</dbReference>
<dbReference type="SUPFAM" id="SSF56112">
    <property type="entry name" value="Protein kinase-like (PK-like)"/>
    <property type="match status" value="1"/>
</dbReference>
<keyword evidence="7" id="KW-1185">Reference proteome</keyword>
<dbReference type="EMBL" id="MCFI01000005">
    <property type="protein sequence ID" value="ORY85092.1"/>
    <property type="molecule type" value="Genomic_DNA"/>
</dbReference>
<reference evidence="6 7" key="1">
    <citation type="submission" date="2016-07" db="EMBL/GenBank/DDBJ databases">
        <title>Pervasive Adenine N6-methylation of Active Genes in Fungi.</title>
        <authorList>
            <consortium name="DOE Joint Genome Institute"/>
            <person name="Mondo S.J."/>
            <person name="Dannebaum R.O."/>
            <person name="Kuo R.C."/>
            <person name="Labutti K."/>
            <person name="Haridas S."/>
            <person name="Kuo A."/>
            <person name="Salamov A."/>
            <person name="Ahrendt S.R."/>
            <person name="Lipzen A."/>
            <person name="Sullivan W."/>
            <person name="Andreopoulos W.B."/>
            <person name="Clum A."/>
            <person name="Lindquist E."/>
            <person name="Daum C."/>
            <person name="Ramamoorthy G.K."/>
            <person name="Gryganskyi A."/>
            <person name="Culley D."/>
            <person name="Magnuson J.K."/>
            <person name="James T.Y."/>
            <person name="O'Malley M.A."/>
            <person name="Stajich J.E."/>
            <person name="Spatafora J.W."/>
            <person name="Visel A."/>
            <person name="Grigoriev I.V."/>
        </authorList>
    </citation>
    <scope>NUCLEOTIDE SEQUENCE [LARGE SCALE GENOMIC DNA]</scope>
    <source>
        <strain evidence="6 7">12-1054</strain>
    </source>
</reference>
<evidence type="ECO:0000313" key="7">
    <source>
        <dbReference type="Proteomes" id="UP000193685"/>
    </source>
</evidence>
<dbReference type="InterPro" id="IPR011009">
    <property type="entry name" value="Kinase-like_dom_sf"/>
</dbReference>
<keyword evidence="6" id="KW-0808">Transferase</keyword>
<evidence type="ECO:0000256" key="3">
    <source>
        <dbReference type="PROSITE-ProRule" id="PRU10141"/>
    </source>
</evidence>
<evidence type="ECO:0000256" key="2">
    <source>
        <dbReference type="ARBA" id="ARBA00022840"/>
    </source>
</evidence>
<dbReference type="GO" id="GO:0004674">
    <property type="term" value="F:protein serine/threonine kinase activity"/>
    <property type="evidence" value="ECO:0007669"/>
    <property type="project" value="UniProtKB-KW"/>
</dbReference>
<dbReference type="Pfam" id="PF00069">
    <property type="entry name" value="Pkinase"/>
    <property type="match status" value="1"/>
</dbReference>
<comment type="similarity">
    <text evidence="4">Belongs to the protein kinase superfamily.</text>
</comment>
<dbReference type="OMA" id="CEYVANG"/>
<protein>
    <submittedName>
        <fullName evidence="6">Kinase-like domain-containing protein</fullName>
    </submittedName>
</protein>
<dbReference type="PROSITE" id="PS50011">
    <property type="entry name" value="PROTEIN_KINASE_DOM"/>
    <property type="match status" value="1"/>
</dbReference>
<organism evidence="6 7">
    <name type="scientific">Protomyces lactucae-debilis</name>
    <dbReference type="NCBI Taxonomy" id="2754530"/>
    <lineage>
        <taxon>Eukaryota</taxon>
        <taxon>Fungi</taxon>
        <taxon>Dikarya</taxon>
        <taxon>Ascomycota</taxon>
        <taxon>Taphrinomycotina</taxon>
        <taxon>Taphrinomycetes</taxon>
        <taxon>Taphrinales</taxon>
        <taxon>Protomycetaceae</taxon>
        <taxon>Protomyces</taxon>
    </lineage>
</organism>
<dbReference type="InterPro" id="IPR008271">
    <property type="entry name" value="Ser/Thr_kinase_AS"/>
</dbReference>
<sequence length="285" mass="32531">LRTLGGGTFSKVELVEAQDSQQVQMAALKVVDLQPKDIDPARLLTTIQREIELLQTVRHPLIVSLLGHRMMQDRALLLLPYHPGGDLYTLAAEHREAMTNVSLVKRIMAELVVAVSHLHERNIVHRDLKLENVLIRHKQESILEHLAQGTAFESPLTALTDFGLARFIDPEEPDLVTRCGSEDYAAPEIIMGQRYDGRQTDAWALGALFYSLLEGRLPFDVIPGLEHRMKGKVLHRICRIEWRWVTLRQPGEYDAAWDGAKRIVSNLLRSRTKRWSVAMLLEDEW</sequence>
<dbReference type="PANTHER" id="PTHR24346">
    <property type="entry name" value="MAP/MICROTUBULE AFFINITY-REGULATING KINASE"/>
    <property type="match status" value="1"/>
</dbReference>
<dbReference type="GO" id="GO:0035556">
    <property type="term" value="P:intracellular signal transduction"/>
    <property type="evidence" value="ECO:0007669"/>
    <property type="project" value="TreeGrafter"/>
</dbReference>